<keyword evidence="2" id="KW-1185">Reference proteome</keyword>
<evidence type="ECO:0000313" key="2">
    <source>
        <dbReference type="Proteomes" id="UP000595691"/>
    </source>
</evidence>
<evidence type="ECO:0000313" key="1">
    <source>
        <dbReference type="EMBL" id="QQZ07852.1"/>
    </source>
</evidence>
<dbReference type="RefSeq" id="WP_202776683.1">
    <property type="nucleotide sequence ID" value="NZ_CP065425.1"/>
</dbReference>
<proteinExistence type="predicted"/>
<accession>A0ABX7E0H4</accession>
<protein>
    <recommendedName>
        <fullName evidence="3">WYL domain-containing protein</fullName>
    </recommendedName>
</protein>
<reference evidence="1 2" key="1">
    <citation type="submission" date="2020-11" db="EMBL/GenBank/DDBJ databases">
        <title>Taxonomic evaluation of the Bacillus sporothermodurans group of bacteria based on whole genome sequences.</title>
        <authorList>
            <person name="Fiedler G."/>
            <person name="Herbstmann A.-D."/>
            <person name="Doll E."/>
            <person name="Wenning M."/>
            <person name="Brinks E."/>
            <person name="Kabisch J."/>
            <person name="Breitenwieser F."/>
            <person name="Lappann M."/>
            <person name="Boehnlein C."/>
            <person name="Franz C."/>
        </authorList>
    </citation>
    <scope>NUCLEOTIDE SEQUENCE [LARGE SCALE GENOMIC DNA]</scope>
    <source>
        <strain evidence="1 2">JCM 19841</strain>
    </source>
</reference>
<evidence type="ECO:0008006" key="3">
    <source>
        <dbReference type="Google" id="ProtNLM"/>
    </source>
</evidence>
<sequence>MVKGIFQYALNTGQKLEIIYISKLNQFSQRKIKVLSVGEDSISAFCYLRNNRRVFKLENILSVEICKKFDMGE</sequence>
<name>A0ABX7E0H4_9BACI</name>
<dbReference type="Proteomes" id="UP000595691">
    <property type="component" value="Chromosome"/>
</dbReference>
<organism evidence="1 2">
    <name type="scientific">Heyndrickxia vini</name>
    <dbReference type="NCBI Taxonomy" id="1476025"/>
    <lineage>
        <taxon>Bacteria</taxon>
        <taxon>Bacillati</taxon>
        <taxon>Bacillota</taxon>
        <taxon>Bacilli</taxon>
        <taxon>Bacillales</taxon>
        <taxon>Bacillaceae</taxon>
        <taxon>Heyndrickxia</taxon>
    </lineage>
</organism>
<gene>
    <name evidence="1" type="ORF">I5776_12200</name>
</gene>
<dbReference type="EMBL" id="CP065425">
    <property type="protein sequence ID" value="QQZ07852.1"/>
    <property type="molecule type" value="Genomic_DNA"/>
</dbReference>